<dbReference type="OMA" id="DEITRQP"/>
<protein>
    <recommendedName>
        <fullName evidence="2">RPW8 domain-containing protein</fullName>
    </recommendedName>
</protein>
<dbReference type="Pfam" id="PF05659">
    <property type="entry name" value="RPW8"/>
    <property type="match status" value="1"/>
</dbReference>
<sequence length="202" mass="23014">MLPEAVLGAALGALLQEIINAKEKATFFRRTLEHLESTLKGVYPIVSDILKIESVPADTCTRFAEQLKKAKALVKMYSDIKKWKLLKKRKVRKLIEEMDASLQRFLTRDFQAAQLLYLAIIDKDVIEMNKKMDRVITLLDRTNGDATTKGYESSSETATEEISAPSSPDTAGQSKPEKAAFELHWEISKEKCLDIHFRRRRV</sequence>
<evidence type="ECO:0000313" key="4">
    <source>
        <dbReference type="Proteomes" id="UP000008311"/>
    </source>
</evidence>
<dbReference type="eggNOG" id="ENOG502SXRU">
    <property type="taxonomic scope" value="Eukaryota"/>
</dbReference>
<dbReference type="Proteomes" id="UP000008311">
    <property type="component" value="Unassembled WGS sequence"/>
</dbReference>
<feature type="compositionally biased region" description="Low complexity" evidence="1">
    <location>
        <begin position="152"/>
        <end position="167"/>
    </location>
</feature>
<evidence type="ECO:0000313" key="3">
    <source>
        <dbReference type="EMBL" id="EEF40019.1"/>
    </source>
</evidence>
<dbReference type="InParanoid" id="B9S8L6"/>
<evidence type="ECO:0000259" key="2">
    <source>
        <dbReference type="PROSITE" id="PS51153"/>
    </source>
</evidence>
<dbReference type="InterPro" id="IPR008808">
    <property type="entry name" value="Powdery_mildew-R_dom"/>
</dbReference>
<dbReference type="EMBL" id="EQ973892">
    <property type="protein sequence ID" value="EEF40019.1"/>
    <property type="molecule type" value="Genomic_DNA"/>
</dbReference>
<keyword evidence="4" id="KW-1185">Reference proteome</keyword>
<accession>B9S8L6</accession>
<proteinExistence type="predicted"/>
<dbReference type="KEGG" id="rcu:8267251"/>
<dbReference type="OrthoDB" id="850835at2759"/>
<dbReference type="FunCoup" id="B9S8L6">
    <property type="interactions" value="14"/>
</dbReference>
<organism evidence="3 4">
    <name type="scientific">Ricinus communis</name>
    <name type="common">Castor bean</name>
    <dbReference type="NCBI Taxonomy" id="3988"/>
    <lineage>
        <taxon>Eukaryota</taxon>
        <taxon>Viridiplantae</taxon>
        <taxon>Streptophyta</taxon>
        <taxon>Embryophyta</taxon>
        <taxon>Tracheophyta</taxon>
        <taxon>Spermatophyta</taxon>
        <taxon>Magnoliopsida</taxon>
        <taxon>eudicotyledons</taxon>
        <taxon>Gunneridae</taxon>
        <taxon>Pentapetalae</taxon>
        <taxon>rosids</taxon>
        <taxon>fabids</taxon>
        <taxon>Malpighiales</taxon>
        <taxon>Euphorbiaceae</taxon>
        <taxon>Acalyphoideae</taxon>
        <taxon>Acalypheae</taxon>
        <taxon>Ricinus</taxon>
    </lineage>
</organism>
<name>B9S8L6_RICCO</name>
<reference evidence="4" key="1">
    <citation type="journal article" date="2010" name="Nat. Biotechnol.">
        <title>Draft genome sequence of the oilseed species Ricinus communis.</title>
        <authorList>
            <person name="Chan A.P."/>
            <person name="Crabtree J."/>
            <person name="Zhao Q."/>
            <person name="Lorenzi H."/>
            <person name="Orvis J."/>
            <person name="Puiu D."/>
            <person name="Melake-Berhan A."/>
            <person name="Jones K.M."/>
            <person name="Redman J."/>
            <person name="Chen G."/>
            <person name="Cahoon E.B."/>
            <person name="Gedil M."/>
            <person name="Stanke M."/>
            <person name="Haas B.J."/>
            <person name="Wortman J.R."/>
            <person name="Fraser-Liggett C.M."/>
            <person name="Ravel J."/>
            <person name="Rabinowicz P.D."/>
        </authorList>
    </citation>
    <scope>NUCLEOTIDE SEQUENCE [LARGE SCALE GENOMIC DNA]</scope>
    <source>
        <strain evidence="4">cv. Hale</strain>
    </source>
</reference>
<gene>
    <name evidence="3" type="ORF">RCOM_0602330</name>
</gene>
<feature type="domain" description="RPW8" evidence="2">
    <location>
        <begin position="1"/>
        <end position="144"/>
    </location>
</feature>
<dbReference type="PROSITE" id="PS51153">
    <property type="entry name" value="RPW8"/>
    <property type="match status" value="1"/>
</dbReference>
<dbReference type="AlphaFoldDB" id="B9S8L6"/>
<feature type="region of interest" description="Disordered" evidence="1">
    <location>
        <begin position="145"/>
        <end position="177"/>
    </location>
</feature>
<dbReference type="STRING" id="3988.B9S8L6"/>
<evidence type="ECO:0000256" key="1">
    <source>
        <dbReference type="SAM" id="MobiDB-lite"/>
    </source>
</evidence>